<dbReference type="SMART" id="SM00980">
    <property type="entry name" value="THAP"/>
    <property type="match status" value="1"/>
</dbReference>
<proteinExistence type="predicted"/>
<dbReference type="SUPFAM" id="SSF57716">
    <property type="entry name" value="Glucocorticoid receptor-like (DNA-binding domain)"/>
    <property type="match status" value="1"/>
</dbReference>
<dbReference type="InterPro" id="IPR026516">
    <property type="entry name" value="THAP1/10"/>
</dbReference>
<dbReference type="InterPro" id="IPR006612">
    <property type="entry name" value="THAP_Znf"/>
</dbReference>
<dbReference type="Gene3D" id="6.20.210.20">
    <property type="entry name" value="THAP domain"/>
    <property type="match status" value="1"/>
</dbReference>
<evidence type="ECO:0000259" key="7">
    <source>
        <dbReference type="PROSITE" id="PS50950"/>
    </source>
</evidence>
<dbReference type="SMART" id="SM00692">
    <property type="entry name" value="DM3"/>
    <property type="match status" value="1"/>
</dbReference>
<keyword evidence="4 5" id="KW-0238">DNA-binding</keyword>
<dbReference type="Proteomes" id="UP001516400">
    <property type="component" value="Unassembled WGS sequence"/>
</dbReference>
<feature type="domain" description="THAP-type" evidence="7">
    <location>
        <begin position="1"/>
        <end position="84"/>
    </location>
</feature>
<evidence type="ECO:0000256" key="6">
    <source>
        <dbReference type="SAM" id="Coils"/>
    </source>
</evidence>
<keyword evidence="1" id="KW-0479">Metal-binding</keyword>
<evidence type="ECO:0000256" key="1">
    <source>
        <dbReference type="ARBA" id="ARBA00022723"/>
    </source>
</evidence>
<dbReference type="GO" id="GO:0003677">
    <property type="term" value="F:DNA binding"/>
    <property type="evidence" value="ECO:0007669"/>
    <property type="project" value="UniProtKB-UniRule"/>
</dbReference>
<name>A0ABD2N259_9CUCU</name>
<dbReference type="InterPro" id="IPR038441">
    <property type="entry name" value="THAP_Znf_sf"/>
</dbReference>
<dbReference type="PROSITE" id="PS50950">
    <property type="entry name" value="ZF_THAP"/>
    <property type="match status" value="1"/>
</dbReference>
<evidence type="ECO:0000256" key="3">
    <source>
        <dbReference type="ARBA" id="ARBA00022833"/>
    </source>
</evidence>
<evidence type="ECO:0000256" key="2">
    <source>
        <dbReference type="ARBA" id="ARBA00022771"/>
    </source>
</evidence>
<dbReference type="EMBL" id="JABFTP020000062">
    <property type="protein sequence ID" value="KAL3272868.1"/>
    <property type="molecule type" value="Genomic_DNA"/>
</dbReference>
<dbReference type="PANTHER" id="PTHR46600">
    <property type="entry name" value="THAP DOMAIN-CONTAINING"/>
    <property type="match status" value="1"/>
</dbReference>
<accession>A0ABD2N259</accession>
<dbReference type="AlphaFoldDB" id="A0ABD2N259"/>
<feature type="coiled-coil region" evidence="6">
    <location>
        <begin position="152"/>
        <end position="193"/>
    </location>
</feature>
<reference evidence="8 9" key="1">
    <citation type="journal article" date="2021" name="BMC Biol.">
        <title>Horizontally acquired antibacterial genes associated with adaptive radiation of ladybird beetles.</title>
        <authorList>
            <person name="Li H.S."/>
            <person name="Tang X.F."/>
            <person name="Huang Y.H."/>
            <person name="Xu Z.Y."/>
            <person name="Chen M.L."/>
            <person name="Du X.Y."/>
            <person name="Qiu B.Y."/>
            <person name="Chen P.T."/>
            <person name="Zhang W."/>
            <person name="Slipinski A."/>
            <person name="Escalona H.E."/>
            <person name="Waterhouse R.M."/>
            <person name="Zwick A."/>
            <person name="Pang H."/>
        </authorList>
    </citation>
    <scope>NUCLEOTIDE SEQUENCE [LARGE SCALE GENOMIC DNA]</scope>
    <source>
        <strain evidence="8">SYSU2018</strain>
    </source>
</reference>
<evidence type="ECO:0000256" key="5">
    <source>
        <dbReference type="PROSITE-ProRule" id="PRU00309"/>
    </source>
</evidence>
<dbReference type="GO" id="GO:0008270">
    <property type="term" value="F:zinc ion binding"/>
    <property type="evidence" value="ECO:0007669"/>
    <property type="project" value="UniProtKB-KW"/>
</dbReference>
<gene>
    <name evidence="8" type="ORF">HHI36_014329</name>
</gene>
<comment type="caution">
    <text evidence="8">The sequence shown here is derived from an EMBL/GenBank/DDBJ whole genome shotgun (WGS) entry which is preliminary data.</text>
</comment>
<evidence type="ECO:0000256" key="4">
    <source>
        <dbReference type="ARBA" id="ARBA00023125"/>
    </source>
</evidence>
<dbReference type="Pfam" id="PF05485">
    <property type="entry name" value="THAP"/>
    <property type="match status" value="1"/>
</dbReference>
<keyword evidence="2 5" id="KW-0863">Zinc-finger</keyword>
<keyword evidence="3" id="KW-0862">Zinc</keyword>
<sequence>MGPSLRCYLCNRKRDSKRSLHKIPKNPNTRPAWLAFCKLDETIDDVSNIHICCDHFFDTDYLEPRARELGNKMILRPGSIPSILKPYQSSAILITPLAPHTTPSKSDSIEEQKVMQNEDVSIPKKPILSESKYVGEISTASLTTPRRAERSLNIAKRKISQQAKKIRKLQQQNIRLRKRIRNLEDLMIHLKSKNLISEKLFIRWG</sequence>
<evidence type="ECO:0000313" key="8">
    <source>
        <dbReference type="EMBL" id="KAL3272868.1"/>
    </source>
</evidence>
<evidence type="ECO:0000313" key="9">
    <source>
        <dbReference type="Proteomes" id="UP001516400"/>
    </source>
</evidence>
<dbReference type="PANTHER" id="PTHR46600:SF11">
    <property type="entry name" value="THAP DOMAIN-CONTAINING PROTEIN 10"/>
    <property type="match status" value="1"/>
</dbReference>
<keyword evidence="9" id="KW-1185">Reference proteome</keyword>
<organism evidence="8 9">
    <name type="scientific">Cryptolaemus montrouzieri</name>
    <dbReference type="NCBI Taxonomy" id="559131"/>
    <lineage>
        <taxon>Eukaryota</taxon>
        <taxon>Metazoa</taxon>
        <taxon>Ecdysozoa</taxon>
        <taxon>Arthropoda</taxon>
        <taxon>Hexapoda</taxon>
        <taxon>Insecta</taxon>
        <taxon>Pterygota</taxon>
        <taxon>Neoptera</taxon>
        <taxon>Endopterygota</taxon>
        <taxon>Coleoptera</taxon>
        <taxon>Polyphaga</taxon>
        <taxon>Cucujiformia</taxon>
        <taxon>Coccinelloidea</taxon>
        <taxon>Coccinellidae</taxon>
        <taxon>Scymninae</taxon>
        <taxon>Scymnini</taxon>
        <taxon>Cryptolaemus</taxon>
    </lineage>
</organism>
<protein>
    <recommendedName>
        <fullName evidence="7">THAP-type domain-containing protein</fullName>
    </recommendedName>
</protein>
<keyword evidence="6" id="KW-0175">Coiled coil</keyword>